<dbReference type="Gene3D" id="3.90.550.10">
    <property type="entry name" value="Spore Coat Polysaccharide Biosynthesis Protein SpsA, Chain A"/>
    <property type="match status" value="1"/>
</dbReference>
<dbReference type="SUPFAM" id="SSF48452">
    <property type="entry name" value="TPR-like"/>
    <property type="match status" value="1"/>
</dbReference>
<keyword evidence="3" id="KW-0808">Transferase</keyword>
<reference evidence="3 4" key="1">
    <citation type="submission" date="2019-03" db="EMBL/GenBank/DDBJ databases">
        <title>Genomic Encyclopedia of Type Strains, Phase IV (KMG-IV): sequencing the most valuable type-strain genomes for metagenomic binning, comparative biology and taxonomic classification.</title>
        <authorList>
            <person name="Goeker M."/>
        </authorList>
    </citation>
    <scope>NUCLEOTIDE SEQUENCE [LARGE SCALE GENOMIC DNA]</scope>
    <source>
        <strain evidence="3 4">LX-B</strain>
    </source>
</reference>
<feature type="compositionally biased region" description="Polar residues" evidence="1">
    <location>
        <begin position="496"/>
        <end position="505"/>
    </location>
</feature>
<dbReference type="InterPro" id="IPR029044">
    <property type="entry name" value="Nucleotide-diphossugar_trans"/>
</dbReference>
<evidence type="ECO:0000259" key="2">
    <source>
        <dbReference type="Pfam" id="PF00535"/>
    </source>
</evidence>
<dbReference type="CDD" id="cd02511">
    <property type="entry name" value="Beta4Glucosyltransferase"/>
    <property type="match status" value="1"/>
</dbReference>
<dbReference type="Gene3D" id="1.25.40.10">
    <property type="entry name" value="Tetratricopeptide repeat domain"/>
    <property type="match status" value="1"/>
</dbReference>
<evidence type="ECO:0000313" key="4">
    <source>
        <dbReference type="Proteomes" id="UP000295008"/>
    </source>
</evidence>
<feature type="domain" description="Glycosyltransferase 2-like" evidence="2">
    <location>
        <begin position="7"/>
        <end position="111"/>
    </location>
</feature>
<comment type="caution">
    <text evidence="3">The sequence shown here is derived from an EMBL/GenBank/DDBJ whole genome shotgun (WGS) entry which is preliminary data.</text>
</comment>
<name>A0A4R1RU92_HYDET</name>
<evidence type="ECO:0000256" key="1">
    <source>
        <dbReference type="SAM" id="MobiDB-lite"/>
    </source>
</evidence>
<proteinExistence type="predicted"/>
<dbReference type="EMBL" id="SLUN01000011">
    <property type="protein sequence ID" value="TCL69954.1"/>
    <property type="molecule type" value="Genomic_DNA"/>
</dbReference>
<dbReference type="RefSeq" id="WP_132014277.1">
    <property type="nucleotide sequence ID" value="NZ_SLUN01000011.1"/>
</dbReference>
<keyword evidence="4" id="KW-1185">Reference proteome</keyword>
<dbReference type="AlphaFoldDB" id="A0A4R1RU92"/>
<organism evidence="3 4">
    <name type="scientific">Hydrogenispora ethanolica</name>
    <dbReference type="NCBI Taxonomy" id="1082276"/>
    <lineage>
        <taxon>Bacteria</taxon>
        <taxon>Bacillati</taxon>
        <taxon>Bacillota</taxon>
        <taxon>Hydrogenispora</taxon>
    </lineage>
</organism>
<gene>
    <name evidence="3" type="ORF">EDC14_101176</name>
</gene>
<dbReference type="GO" id="GO:0016740">
    <property type="term" value="F:transferase activity"/>
    <property type="evidence" value="ECO:0007669"/>
    <property type="project" value="UniProtKB-KW"/>
</dbReference>
<protein>
    <submittedName>
        <fullName evidence="3">Glycosyl transferase family 2</fullName>
    </submittedName>
</protein>
<dbReference type="PANTHER" id="PTHR43630:SF2">
    <property type="entry name" value="GLYCOSYLTRANSFERASE"/>
    <property type="match status" value="1"/>
</dbReference>
<dbReference type="SUPFAM" id="SSF53448">
    <property type="entry name" value="Nucleotide-diphospho-sugar transferases"/>
    <property type="match status" value="1"/>
</dbReference>
<dbReference type="OrthoDB" id="9815923at2"/>
<dbReference type="InterPro" id="IPR011990">
    <property type="entry name" value="TPR-like_helical_dom_sf"/>
</dbReference>
<dbReference type="Proteomes" id="UP000295008">
    <property type="component" value="Unassembled WGS sequence"/>
</dbReference>
<dbReference type="Pfam" id="PF00535">
    <property type="entry name" value="Glycos_transf_2"/>
    <property type="match status" value="1"/>
</dbReference>
<feature type="region of interest" description="Disordered" evidence="1">
    <location>
        <begin position="488"/>
        <end position="512"/>
    </location>
</feature>
<evidence type="ECO:0000313" key="3">
    <source>
        <dbReference type="EMBL" id="TCL69954.1"/>
    </source>
</evidence>
<dbReference type="InterPro" id="IPR001173">
    <property type="entry name" value="Glyco_trans_2-like"/>
</dbReference>
<dbReference type="PANTHER" id="PTHR43630">
    <property type="entry name" value="POLY-BETA-1,6-N-ACETYL-D-GLUCOSAMINE SYNTHASE"/>
    <property type="match status" value="1"/>
</dbReference>
<accession>A0A4R1RU92</accession>
<sequence>MSAISVSLCVIARDEAAVIADCLNSARPFVTEMIVVDTGSTDRTRELSVALGARVFDWDWSGDFAAARNYGLEQAESAWILVLDADETLEPTTTDDFQTLLRDTRIEGYYLTIRSQLENHRESIDYVVRLFRNKPIYRFDGIIHEQVAGSILRHNNGSGLVKAPLLINHSGYRSEVVRRKDKHCRNIRLIEQALNKSPQDPFLLYSLGMEHYQEGRLENGLVFLERALTLLHGEEGFFHEILLAVGVGLWLTERLPQLAVFLERAFRMLPEDPDLHWLMSLLAFRKKNYQSALSHLRQSFGTTLAVEPSKSILDDDLLSLRQHLPPATAACHGSAAAETENPIPWSNLLELKKRSEMEADWPELAACIPAKRQLAEHFLSRQDLPLAWGLLLLQILQCVTERQWAEADQTCRRLVETTGSQGWAPPLALNASCLNLLGQEIMIRLALHPCRLPPEPEISGPAICKLLHWGLDLTLHLTIPAEGYPEKEGWTHDQSIDCQPGSAETNHPKRIP</sequence>